<dbReference type="EMBL" id="QPID01000003">
    <property type="protein sequence ID" value="RCU51184.1"/>
    <property type="molecule type" value="Genomic_DNA"/>
</dbReference>
<feature type="domain" description="GspD-like N0" evidence="14">
    <location>
        <begin position="42"/>
        <end position="111"/>
    </location>
</feature>
<keyword evidence="6" id="KW-0732">Signal</keyword>
<evidence type="ECO:0000259" key="13">
    <source>
        <dbReference type="Pfam" id="PF03958"/>
    </source>
</evidence>
<proteinExistence type="inferred from homology"/>
<evidence type="ECO:0000256" key="5">
    <source>
        <dbReference type="ARBA" id="ARBA00022692"/>
    </source>
</evidence>
<dbReference type="Proteomes" id="UP000252558">
    <property type="component" value="Unassembled WGS sequence"/>
</dbReference>
<evidence type="ECO:0000256" key="8">
    <source>
        <dbReference type="ARBA" id="ARBA00023136"/>
    </source>
</evidence>
<accession>A0A368NNE4</accession>
<evidence type="ECO:0000256" key="10">
    <source>
        <dbReference type="RuleBase" id="RU004004"/>
    </source>
</evidence>
<dbReference type="NCBIfam" id="TIGR02517">
    <property type="entry name" value="type_II_gspD"/>
    <property type="match status" value="1"/>
</dbReference>
<evidence type="ECO:0000259" key="12">
    <source>
        <dbReference type="Pfam" id="PF00263"/>
    </source>
</evidence>
<gene>
    <name evidence="15" type="primary">gspD</name>
    <name evidence="15" type="ORF">DU002_07440</name>
</gene>
<keyword evidence="7" id="KW-0653">Protein transport</keyword>
<feature type="compositionally biased region" description="Low complexity" evidence="11">
    <location>
        <begin position="412"/>
        <end position="433"/>
    </location>
</feature>
<evidence type="ECO:0000256" key="11">
    <source>
        <dbReference type="SAM" id="MobiDB-lite"/>
    </source>
</evidence>
<dbReference type="InterPro" id="IPR013356">
    <property type="entry name" value="T2SS_GspD"/>
</dbReference>
<evidence type="ECO:0000259" key="14">
    <source>
        <dbReference type="Pfam" id="PF21305"/>
    </source>
</evidence>
<keyword evidence="5" id="KW-0812">Transmembrane</keyword>
<keyword evidence="3 10" id="KW-0813">Transport</keyword>
<dbReference type="PANTHER" id="PTHR30332">
    <property type="entry name" value="PROBABLE GENERAL SECRETION PATHWAY PROTEIN D"/>
    <property type="match status" value="1"/>
</dbReference>
<dbReference type="InterPro" id="IPR005644">
    <property type="entry name" value="NolW-like"/>
</dbReference>
<evidence type="ECO:0000256" key="4">
    <source>
        <dbReference type="ARBA" id="ARBA00022452"/>
    </source>
</evidence>
<dbReference type="InterPro" id="IPR049371">
    <property type="entry name" value="GspD-like_N0"/>
</dbReference>
<comment type="subcellular location">
    <subcellularLocation>
        <location evidence="1 10">Cell outer membrane</location>
    </subcellularLocation>
</comment>
<protein>
    <submittedName>
        <fullName evidence="15">Type II secretion system protein GspD</fullName>
    </submittedName>
</protein>
<dbReference type="InterPro" id="IPR004846">
    <property type="entry name" value="T2SS/T3SS_dom"/>
</dbReference>
<dbReference type="GO" id="GO:0015627">
    <property type="term" value="C:type II protein secretion system complex"/>
    <property type="evidence" value="ECO:0007669"/>
    <property type="project" value="InterPro"/>
</dbReference>
<keyword evidence="4" id="KW-1134">Transmembrane beta strand</keyword>
<evidence type="ECO:0000256" key="9">
    <source>
        <dbReference type="ARBA" id="ARBA00023237"/>
    </source>
</evidence>
<dbReference type="InterPro" id="IPR001775">
    <property type="entry name" value="GspD/PilQ"/>
</dbReference>
<dbReference type="InterPro" id="IPR050810">
    <property type="entry name" value="Bact_Secretion_Sys_Channel"/>
</dbReference>
<comment type="similarity">
    <text evidence="2">Belongs to the bacterial secretin family. GSP D subfamily.</text>
</comment>
<feature type="domain" description="Type II/III secretion system secretin-like" evidence="12">
    <location>
        <begin position="466"/>
        <end position="627"/>
    </location>
</feature>
<dbReference type="PANTHER" id="PTHR30332:SF24">
    <property type="entry name" value="SECRETIN GSPD-RELATED"/>
    <property type="match status" value="1"/>
</dbReference>
<evidence type="ECO:0000313" key="16">
    <source>
        <dbReference type="Proteomes" id="UP000252558"/>
    </source>
</evidence>
<feature type="region of interest" description="Disordered" evidence="11">
    <location>
        <begin position="408"/>
        <end position="433"/>
    </location>
</feature>
<dbReference type="GO" id="GO:0009279">
    <property type="term" value="C:cell outer membrane"/>
    <property type="evidence" value="ECO:0007669"/>
    <property type="project" value="UniProtKB-SubCell"/>
</dbReference>
<dbReference type="PROSITE" id="PS00875">
    <property type="entry name" value="T2SP_D"/>
    <property type="match status" value="1"/>
</dbReference>
<dbReference type="PRINTS" id="PR00811">
    <property type="entry name" value="BCTERIALGSPD"/>
</dbReference>
<evidence type="ECO:0000313" key="15">
    <source>
        <dbReference type="EMBL" id="RCU51184.1"/>
    </source>
</evidence>
<dbReference type="AlphaFoldDB" id="A0A368NNE4"/>
<keyword evidence="16" id="KW-1185">Reference proteome</keyword>
<dbReference type="Pfam" id="PF00263">
    <property type="entry name" value="Secretin"/>
    <property type="match status" value="1"/>
</dbReference>
<evidence type="ECO:0000256" key="6">
    <source>
        <dbReference type="ARBA" id="ARBA00022729"/>
    </source>
</evidence>
<feature type="domain" description="NolW-like" evidence="13">
    <location>
        <begin position="138"/>
        <end position="201"/>
    </location>
</feature>
<dbReference type="Pfam" id="PF03958">
    <property type="entry name" value="Secretin_N"/>
    <property type="match status" value="3"/>
</dbReference>
<dbReference type="Gene3D" id="3.30.1370.120">
    <property type="match status" value="3"/>
</dbReference>
<dbReference type="InterPro" id="IPR004845">
    <property type="entry name" value="T2SS_GspD_CS"/>
</dbReference>
<keyword evidence="8" id="KW-0472">Membrane</keyword>
<organism evidence="15 16">
    <name type="scientific">Corallincola holothuriorum</name>
    <dbReference type="NCBI Taxonomy" id="2282215"/>
    <lineage>
        <taxon>Bacteria</taxon>
        <taxon>Pseudomonadati</taxon>
        <taxon>Pseudomonadota</taxon>
        <taxon>Gammaproteobacteria</taxon>
        <taxon>Alteromonadales</taxon>
        <taxon>Psychromonadaceae</taxon>
        <taxon>Corallincola</taxon>
    </lineage>
</organism>
<feature type="domain" description="NolW-like" evidence="13">
    <location>
        <begin position="279"/>
        <end position="357"/>
    </location>
</feature>
<evidence type="ECO:0000256" key="3">
    <source>
        <dbReference type="ARBA" id="ARBA00022448"/>
    </source>
</evidence>
<name>A0A368NNE4_9GAMM</name>
<keyword evidence="9" id="KW-0998">Cell outer membrane</keyword>
<evidence type="ECO:0000256" key="1">
    <source>
        <dbReference type="ARBA" id="ARBA00004442"/>
    </source>
</evidence>
<comment type="caution">
    <text evidence="15">The sequence shown here is derived from an EMBL/GenBank/DDBJ whole genome shotgun (WGS) entry which is preliminary data.</text>
</comment>
<dbReference type="PRINTS" id="PR01032">
    <property type="entry name" value="PHAGEIV"/>
</dbReference>
<dbReference type="OrthoDB" id="9775455at2"/>
<dbReference type="Pfam" id="PF21305">
    <property type="entry name" value="type_II_gspD_N0"/>
    <property type="match status" value="1"/>
</dbReference>
<feature type="domain" description="NolW-like" evidence="13">
    <location>
        <begin position="203"/>
        <end position="271"/>
    </location>
</feature>
<reference evidence="15 16" key="1">
    <citation type="submission" date="2018-07" db="EMBL/GenBank/DDBJ databases">
        <title>Corallincola holothuriorum sp. nov., a new facultative anaerobe isolated from sea cucumber Apostichopus japonicus.</title>
        <authorList>
            <person name="Xia H."/>
        </authorList>
    </citation>
    <scope>NUCLEOTIDE SEQUENCE [LARGE SCALE GENOMIC DNA]</scope>
    <source>
        <strain evidence="15 16">C4</strain>
    </source>
</reference>
<sequence length="699" mass="76701">MRDVKVQLSKNLRLSYKLIRGVFAAIVITFVAQASAAEYSASFKGTDIEEFINIVGKNLNKTIIIDPGVRGKVNVRSYDLLTEPQYYQFFLNVLEVYGYAVVEMDNGIVKVIKNKDAKTAAIPVVGDRNPGKGDEFVTRVVQVKNVSVRELAPLLRQLNDNAGGGNVVHYDPSNVIMLTGRAAVVNRLVEIIRLVDKAGDQEVEIVKLSFASAAEMVRITDNLLRTTGGKETTPGFLKPKVVADERTNSVLVSGEPKARERIVALIRRLDNELETDGNTKVFYLKYAQSPDMVALLKGVSDTIAQEASGGGKAKKTSQRNISIEAHEDSNALVITAQPDMMRTLEGVIRSLDIRRAQVLVEAIIVEVQDGDGINLGVQWFSEDVGLMQWNNGSQAPVSSLWAGQREYQSGQDGTTTTTIDPTTGVTTTTETPGSDGDVSLLAQVLGNINGIMVGSINDDWAAVVQAVSSTTNSNILATPSITTLDNQEAYFIVGQDVPVLTGSTASSNNANPFQTIERQEVGVKLKVTPQINEGNAVQLVIEQEVSSISGTTEVDITINKRELKTTVMADDGGTIVLGGLIDEDAQESVSKVPLLGDIPWIGELFRSTSTTKRKRNLLVFIRPTIVRDDMTMNEISNRKYNFIRAQQLRKYDEGLRHLDANTPLLPEWKSADLPPPSFEDYMRERMEQEAELRRLEEQD</sequence>
<evidence type="ECO:0000256" key="7">
    <source>
        <dbReference type="ARBA" id="ARBA00022927"/>
    </source>
</evidence>
<dbReference type="GO" id="GO:0015628">
    <property type="term" value="P:protein secretion by the type II secretion system"/>
    <property type="evidence" value="ECO:0007669"/>
    <property type="project" value="InterPro"/>
</dbReference>
<evidence type="ECO:0000256" key="2">
    <source>
        <dbReference type="ARBA" id="ARBA00006980"/>
    </source>
</evidence>
<dbReference type="InterPro" id="IPR038591">
    <property type="entry name" value="NolW-like_sf"/>
</dbReference>